<dbReference type="EMBL" id="JBHSON010000004">
    <property type="protein sequence ID" value="MFC5744762.1"/>
    <property type="molecule type" value="Genomic_DNA"/>
</dbReference>
<sequence>MSEQIDYEAGRLARQDQRWQDAQAAYVAEYEDVDPDVAFVERVKAATRMRVIEREYENDGRPAA</sequence>
<dbReference type="RefSeq" id="WP_378280212.1">
    <property type="nucleotide sequence ID" value="NZ_JBHSON010000004.1"/>
</dbReference>
<reference evidence="2" key="1">
    <citation type="journal article" date="2019" name="Int. J. Syst. Evol. Microbiol.">
        <title>The Global Catalogue of Microorganisms (GCM) 10K type strain sequencing project: providing services to taxonomists for standard genome sequencing and annotation.</title>
        <authorList>
            <consortium name="The Broad Institute Genomics Platform"/>
            <consortium name="The Broad Institute Genome Sequencing Center for Infectious Disease"/>
            <person name="Wu L."/>
            <person name="Ma J."/>
        </authorList>
    </citation>
    <scope>NUCLEOTIDE SEQUENCE [LARGE SCALE GENOMIC DNA]</scope>
    <source>
        <strain evidence="2">KCTC 42087</strain>
    </source>
</reference>
<evidence type="ECO:0000313" key="2">
    <source>
        <dbReference type="Proteomes" id="UP001596074"/>
    </source>
</evidence>
<keyword evidence="2" id="KW-1185">Reference proteome</keyword>
<protein>
    <submittedName>
        <fullName evidence="1">Uncharacterized protein</fullName>
    </submittedName>
</protein>
<gene>
    <name evidence="1" type="ORF">ACFPZN_03955</name>
</gene>
<dbReference type="Proteomes" id="UP001596074">
    <property type="component" value="Unassembled WGS sequence"/>
</dbReference>
<name>A0ABW0ZQZ3_9ACTN</name>
<accession>A0ABW0ZQZ3</accession>
<proteinExistence type="predicted"/>
<organism evidence="1 2">
    <name type="scientific">Actinomadura rugatobispora</name>
    <dbReference type="NCBI Taxonomy" id="1994"/>
    <lineage>
        <taxon>Bacteria</taxon>
        <taxon>Bacillati</taxon>
        <taxon>Actinomycetota</taxon>
        <taxon>Actinomycetes</taxon>
        <taxon>Streptosporangiales</taxon>
        <taxon>Thermomonosporaceae</taxon>
        <taxon>Actinomadura</taxon>
    </lineage>
</organism>
<comment type="caution">
    <text evidence="1">The sequence shown here is derived from an EMBL/GenBank/DDBJ whole genome shotgun (WGS) entry which is preliminary data.</text>
</comment>
<evidence type="ECO:0000313" key="1">
    <source>
        <dbReference type="EMBL" id="MFC5744762.1"/>
    </source>
</evidence>